<gene>
    <name evidence="1" type="ORF">BGZ95_005729</name>
</gene>
<protein>
    <recommendedName>
        <fullName evidence="3">Metallo-beta-lactamase domain-containing protein</fullName>
    </recommendedName>
</protein>
<dbReference type="SUPFAM" id="SSF56281">
    <property type="entry name" value="Metallo-hydrolase/oxidoreductase"/>
    <property type="match status" value="1"/>
</dbReference>
<dbReference type="InterPro" id="IPR036866">
    <property type="entry name" value="RibonucZ/Hydroxyglut_hydro"/>
</dbReference>
<dbReference type="AlphaFoldDB" id="A0AAD4DGZ2"/>
<sequence>MSPVSSFVCATCGVNAPAGPSGKPQEFCIICDEPRQYVRQGGQEWTTLEEMKSSGKYTNVFTPTEADPENMIDSTTPPYAIGQRGILIKTPKGNILWDCITPIDDDTVRKIKKEHGGLKAIVISHPYCYSSLKDWSEAFGGIPVYTHASDRQWVQRPADNHIFWEEIKVLCPGGHFDGASLLLWNKNLLIADTVIFAASRKSATFMYSFPNYWPLGPNGVQTIWKTVCPYEINNLLSAWADGEIVGNGRNIIFNKQHARRQASNNVKLLQRGSPLANSPTRTDLAFDVQEFANSPLQQLGLSGHFQYELVVPPLLPFLGELTTLEMRLRGMAQFQMRMALTACPLLEKIHFESREVLFLRVLEKDVKHLSPLRIQSLVLLSVHLHQFALDDDLLSKSPNLKDLKLHILKRDSDKPTVFASNKFNDVERARLDNNSARKGTDLEGSRAPLSLASSSDISPKYVRKSEICSSMALASVAVDTRMDSQLKNLGLLEDLKTMLLEEMEASDFDLWPRLTKLGLYNDADAWSSVDREYHRLTEDHVLAHRSRLSQMFSFYSK</sequence>
<keyword evidence="2" id="KW-1185">Reference proteome</keyword>
<organism evidence="1 2">
    <name type="scientific">Linnemannia exigua</name>
    <dbReference type="NCBI Taxonomy" id="604196"/>
    <lineage>
        <taxon>Eukaryota</taxon>
        <taxon>Fungi</taxon>
        <taxon>Fungi incertae sedis</taxon>
        <taxon>Mucoromycota</taxon>
        <taxon>Mortierellomycotina</taxon>
        <taxon>Mortierellomycetes</taxon>
        <taxon>Mortierellales</taxon>
        <taxon>Mortierellaceae</taxon>
        <taxon>Linnemannia</taxon>
    </lineage>
</organism>
<dbReference type="Proteomes" id="UP001194580">
    <property type="component" value="Unassembled WGS sequence"/>
</dbReference>
<reference evidence="1" key="1">
    <citation type="journal article" date="2020" name="Fungal Divers.">
        <title>Resolving the Mortierellaceae phylogeny through synthesis of multi-gene phylogenetics and phylogenomics.</title>
        <authorList>
            <person name="Vandepol N."/>
            <person name="Liber J."/>
            <person name="Desiro A."/>
            <person name="Na H."/>
            <person name="Kennedy M."/>
            <person name="Barry K."/>
            <person name="Grigoriev I.V."/>
            <person name="Miller A.N."/>
            <person name="O'Donnell K."/>
            <person name="Stajich J.E."/>
            <person name="Bonito G."/>
        </authorList>
    </citation>
    <scope>NUCLEOTIDE SEQUENCE</scope>
    <source>
        <strain evidence="1">NRRL 28262</strain>
    </source>
</reference>
<dbReference type="PANTHER" id="PTHR36839:SF1">
    <property type="entry name" value="METALLO-BETA-LACTAMASE FAMILY PROTEIN (AFU_ORTHOLOGUE AFUA_5G12770)"/>
    <property type="match status" value="1"/>
</dbReference>
<dbReference type="EMBL" id="JAAAIL010000265">
    <property type="protein sequence ID" value="KAG0277558.1"/>
    <property type="molecule type" value="Genomic_DNA"/>
</dbReference>
<evidence type="ECO:0008006" key="3">
    <source>
        <dbReference type="Google" id="ProtNLM"/>
    </source>
</evidence>
<evidence type="ECO:0000313" key="2">
    <source>
        <dbReference type="Proteomes" id="UP001194580"/>
    </source>
</evidence>
<dbReference type="PANTHER" id="PTHR36839">
    <property type="entry name" value="METALLO-BETA-LACTAMASE FAMILY PROTEIN (AFU_ORTHOLOGUE AFUA_5G12770)"/>
    <property type="match status" value="1"/>
</dbReference>
<name>A0AAD4DGZ2_9FUNG</name>
<comment type="caution">
    <text evidence="1">The sequence shown here is derived from an EMBL/GenBank/DDBJ whole genome shotgun (WGS) entry which is preliminary data.</text>
</comment>
<accession>A0AAD4DGZ2</accession>
<evidence type="ECO:0000313" key="1">
    <source>
        <dbReference type="EMBL" id="KAG0277558.1"/>
    </source>
</evidence>
<proteinExistence type="predicted"/>